<dbReference type="InterPro" id="IPR046350">
    <property type="entry name" value="Cystatin_sf"/>
</dbReference>
<dbReference type="Pfam" id="PF03413">
    <property type="entry name" value="PepSY"/>
    <property type="match status" value="1"/>
</dbReference>
<dbReference type="OrthoDB" id="2242521at2"/>
<sequence length="160" mass="18377">MGKQAHRTIIVGIIVVLIALVVGSYYSLTAARITARSQAVRIARTQGHIERADFFAQYNRQSTYYCVGGYDQHRPNTYKYVLINGHTGRLRAISGDQSLPDQARSIVQESQHPKKITRVALGYHRHQLVWEVTYFNRDHTVGYYLLNFKNTKIIQIIDNL</sequence>
<dbReference type="RefSeq" id="WP_046316412.1">
    <property type="nucleotide sequence ID" value="NZ_JAMBJK010000007.1"/>
</dbReference>
<dbReference type="STRING" id="1218492.JG30_08210"/>
<protein>
    <submittedName>
        <fullName evidence="4">Uncharacterized protein</fullName>
    </submittedName>
</protein>
<feature type="domain" description="Cell wall elongation regulator TseB-like" evidence="3">
    <location>
        <begin position="38"/>
        <end position="73"/>
    </location>
</feature>
<proteinExistence type="predicted"/>
<keyword evidence="1" id="KW-0812">Transmembrane</keyword>
<evidence type="ECO:0000259" key="3">
    <source>
        <dbReference type="Pfam" id="PF17881"/>
    </source>
</evidence>
<evidence type="ECO:0000313" key="5">
    <source>
        <dbReference type="Proteomes" id="UP000033558"/>
    </source>
</evidence>
<dbReference type="AlphaFoldDB" id="A0A0F4LTZ6"/>
<dbReference type="PATRIC" id="fig|1218492.5.peg.959"/>
<dbReference type="EMBL" id="JXJQ01000008">
    <property type="protein sequence ID" value="KJY61769.1"/>
    <property type="molecule type" value="Genomic_DNA"/>
</dbReference>
<dbReference type="Pfam" id="PF17881">
    <property type="entry name" value="TseB"/>
    <property type="match status" value="1"/>
</dbReference>
<reference evidence="4 5" key="1">
    <citation type="submission" date="2015-01" db="EMBL/GenBank/DDBJ databases">
        <title>Comparative genomics of the lactic acid bacteria isolated from the honey bee gut.</title>
        <authorList>
            <person name="Ellegaard K.M."/>
            <person name="Tamarit D."/>
            <person name="Javelind E."/>
            <person name="Olofsson T."/>
            <person name="Andersson S.G."/>
            <person name="Vasquez A."/>
        </authorList>
    </citation>
    <scope>NUCLEOTIDE SEQUENCE [LARGE SCALE GENOMIC DNA]</scope>
    <source>
        <strain evidence="4 5">Bin4</strain>
    </source>
</reference>
<dbReference type="Proteomes" id="UP000033558">
    <property type="component" value="Unassembled WGS sequence"/>
</dbReference>
<name>A0A0F4LTZ6_9LACO</name>
<dbReference type="SUPFAM" id="SSF54403">
    <property type="entry name" value="Cystatin/monellin"/>
    <property type="match status" value="2"/>
</dbReference>
<organism evidence="4 5">
    <name type="scientific">Bombilactobacillus mellifer</name>
    <dbReference type="NCBI Taxonomy" id="1218492"/>
    <lineage>
        <taxon>Bacteria</taxon>
        <taxon>Bacillati</taxon>
        <taxon>Bacillota</taxon>
        <taxon>Bacilli</taxon>
        <taxon>Lactobacillales</taxon>
        <taxon>Lactobacillaceae</taxon>
        <taxon>Bombilactobacillus</taxon>
    </lineage>
</organism>
<comment type="caution">
    <text evidence="4">The sequence shown here is derived from an EMBL/GenBank/DDBJ whole genome shotgun (WGS) entry which is preliminary data.</text>
</comment>
<evidence type="ECO:0000313" key="4">
    <source>
        <dbReference type="EMBL" id="KJY61769.1"/>
    </source>
</evidence>
<evidence type="ECO:0000256" key="1">
    <source>
        <dbReference type="SAM" id="Phobius"/>
    </source>
</evidence>
<gene>
    <name evidence="4" type="ORF">JG30_08210</name>
</gene>
<evidence type="ECO:0000259" key="2">
    <source>
        <dbReference type="Pfam" id="PF03413"/>
    </source>
</evidence>
<keyword evidence="1" id="KW-1133">Transmembrane helix</keyword>
<dbReference type="HOGENOM" id="CLU_114070_1_1_9"/>
<feature type="transmembrane region" description="Helical" evidence="1">
    <location>
        <begin position="9"/>
        <end position="28"/>
    </location>
</feature>
<feature type="domain" description="PepSY" evidence="2">
    <location>
        <begin position="100"/>
        <end position="152"/>
    </location>
</feature>
<dbReference type="Gene3D" id="3.10.450.40">
    <property type="match status" value="1"/>
</dbReference>
<dbReference type="InterPro" id="IPR041401">
    <property type="entry name" value="TseB-like_dom"/>
</dbReference>
<accession>A0A0F4LTZ6</accession>
<keyword evidence="5" id="KW-1185">Reference proteome</keyword>
<keyword evidence="1" id="KW-0472">Membrane</keyword>
<dbReference type="InterPro" id="IPR025711">
    <property type="entry name" value="PepSY"/>
</dbReference>